<dbReference type="AlphaFoldDB" id="B7CBL9"/>
<dbReference type="Pfam" id="PF06838">
    <property type="entry name" value="Met_gamma_lyase"/>
    <property type="match status" value="1"/>
</dbReference>
<proteinExistence type="predicted"/>
<dbReference type="STRING" id="518637.EUBIFOR_01594"/>
<gene>
    <name evidence="1" type="ORF">EUBIFOR_01594</name>
</gene>
<organism evidence="1 2">
    <name type="scientific">Holdemanella biformis DSM 3989</name>
    <dbReference type="NCBI Taxonomy" id="518637"/>
    <lineage>
        <taxon>Bacteria</taxon>
        <taxon>Bacillati</taxon>
        <taxon>Bacillota</taxon>
        <taxon>Erysipelotrichia</taxon>
        <taxon>Erysipelotrichales</taxon>
        <taxon>Erysipelotrichaceae</taxon>
        <taxon>Holdemanella</taxon>
    </lineage>
</organism>
<dbReference type="PANTHER" id="PTHR46658">
    <property type="entry name" value="CYS OR MET METABOLISM PYRIDOXAL-PHOSPHATE-DEPENDENT ENZYME"/>
    <property type="match status" value="1"/>
</dbReference>
<dbReference type="Gene3D" id="3.40.640.10">
    <property type="entry name" value="Type I PLP-dependent aspartate aminotransferase-like (Major domain)"/>
    <property type="match status" value="1"/>
</dbReference>
<dbReference type="PANTHER" id="PTHR46658:SF1">
    <property type="entry name" value="CYS OR MET METABOLISM PYRIDOXAL-PHOSPHATE-DEPENDENT ENZYME"/>
    <property type="match status" value="1"/>
</dbReference>
<comment type="caution">
    <text evidence="1">The sequence shown here is derived from an EMBL/GenBank/DDBJ whole genome shotgun (WGS) entry which is preliminary data.</text>
</comment>
<evidence type="ECO:0000313" key="2">
    <source>
        <dbReference type="Proteomes" id="UP000004315"/>
    </source>
</evidence>
<dbReference type="eggNOG" id="COG4100">
    <property type="taxonomic scope" value="Bacteria"/>
</dbReference>
<protein>
    <submittedName>
        <fullName evidence="1">Aluminum resistance protein</fullName>
    </submittedName>
</protein>
<name>B7CBL9_9FIRM</name>
<dbReference type="InterPro" id="IPR015424">
    <property type="entry name" value="PyrdxlP-dep_Trfase"/>
</dbReference>
<dbReference type="Proteomes" id="UP000004315">
    <property type="component" value="Unassembled WGS sequence"/>
</dbReference>
<keyword evidence="2" id="KW-1185">Reference proteome</keyword>
<dbReference type="InterPro" id="IPR009651">
    <property type="entry name" value="Met_g_lyase_put"/>
</dbReference>
<dbReference type="InterPro" id="IPR015421">
    <property type="entry name" value="PyrdxlP-dep_Trfase_major"/>
</dbReference>
<accession>B7CBL9</accession>
<dbReference type="SUPFAM" id="SSF53383">
    <property type="entry name" value="PLP-dependent transferases"/>
    <property type="match status" value="1"/>
</dbReference>
<reference evidence="1 2" key="1">
    <citation type="submission" date="2008-11" db="EMBL/GenBank/DDBJ databases">
        <title>Draft genome sequence of Eubacterium biforme (DSM 3989).</title>
        <authorList>
            <person name="Sudarsanam P."/>
            <person name="Ley R."/>
            <person name="Guruge J."/>
            <person name="Turnbaugh P.J."/>
            <person name="Mahowald M."/>
            <person name="Liep D."/>
            <person name="Gordon J."/>
        </authorList>
    </citation>
    <scope>NUCLEOTIDE SEQUENCE [LARGE SCALE GENOMIC DNA]</scope>
    <source>
        <strain evidence="1 2">DSM 3989</strain>
    </source>
</reference>
<evidence type="ECO:0000313" key="1">
    <source>
        <dbReference type="EMBL" id="EEC89849.1"/>
    </source>
</evidence>
<dbReference type="EMBL" id="ABYT01000086">
    <property type="protein sequence ID" value="EEC89849.1"/>
    <property type="molecule type" value="Genomic_DNA"/>
</dbReference>
<dbReference type="Gene3D" id="3.90.1150.60">
    <property type="entry name" value="Methioning gamme-lyase, C-terminal domain"/>
    <property type="match status" value="1"/>
</dbReference>
<dbReference type="HOGENOM" id="CLU_037803_3_0_9"/>
<sequence>MNSCIIEEVDFWRLFMILEQIDKDLLKMAEESDVVLKDIYKKIDDVCLYNSDRILAAFIENHVSYSDFADINGYGNYDEGRDKIERIFATVLGCEDALVRPQIMSGTNALYLTLSALLKYGDTMISISGAPYDSLQEMIGLCGDSTQSLKANGVKYEQIDLVNDDFDDDKIVERLKENNVKLVEIQRSRGYAHRLSLTISKLERIIKKIREVNKDVIIMVDNCYGELVEKLEPGHIGADVVVGSLMKNLGGGIASTGGYVAGNKELINMVAERLTAPGIGKDLGANFNLNNSFFKGIFMAPNAVKSALKTAVFTAYMLEKLGYKNVSPAYNDERTDIIQTLELGSKENLVSFTQGIQSTSPIDSFVRVMAAPMPGYPFDEVMAAGSFTQGSTIELSADAPVIEPYTLYMQGGLTLEYGKLSILLALTNMKNN</sequence>